<evidence type="ECO:0000259" key="9">
    <source>
        <dbReference type="Pfam" id="PF07715"/>
    </source>
</evidence>
<keyword evidence="4 7" id="KW-0812">Transmembrane</keyword>
<evidence type="ECO:0000256" key="1">
    <source>
        <dbReference type="ARBA" id="ARBA00004571"/>
    </source>
</evidence>
<evidence type="ECO:0000256" key="8">
    <source>
        <dbReference type="SAM" id="SignalP"/>
    </source>
</evidence>
<gene>
    <name evidence="10" type="ORF">SAMN04487992_11556</name>
</gene>
<sequence length="1041" mass="114472">MKKKDKLWRRILSVFSLLMILVVQQGYAQGAITGTVIDEQGTPVPGVSILKQGTKEGSVADFDGNFAINASKGEVLVFSSIGFKTQKVTVGASSNVRIVLIEDTELLNEVVVVGYGTQKKKEITGSVANVSSETIVKTATSDLGTALQGKVAGVNIQAGSGRPGESANVQIRGLGSISSGGLGPLYVVDGIPFDGNPNIAPEQIESIDILKDGASAAVYGVRASNGVILITTKKGKAGKMKIDISTYTGIQNITSGTPLMNTTEQLYELEQKTELLGTEPLTFFLNANVLDYDSNFVEEVQNDNAVIQNLDVNISGGVENLTLNFNTNYFKQEGVLINSGFNRLTNRFTGQFTKGKFKAFASMGYSVENRDQEPFALYEYAIAQAPWNKPLKDIPSVGQNSVELDVDNDILFSFLSRQLDNVDEREVKSDNIALSLEYEIIDGLKYKINLGRNSYNYFRKFFKPQYLAFTNQGVLNATASNVQASLNEDYTFSKRETIENIVTYDKSFNKHNFNFTGVISYEEFNSRALGVGVIYSEDASNDLQTLGSGAEGIKPSSINVNSTLAGKLARLQYNFDEKYLFSASIRHDGSSNFTKDNRYGSFPSVSIGWNISEENFFKNITSVNSLKIRASWAELGNQNTGAAYSAIPIIESGVNYPFGPNEELGFGNIQRRYANSDLKWETTISKNIGIDLSMFQNKLSITADVYENNKEDMLLQERLPASSGTYQPRAASIYSVRTVNAGNMVNKGLEIAASYKDRIGDDFKYTISGTFTKNKNEVLDLNGVERGYANGRPIVSQGTNVDYTTFLAEGYEAGAFFLVQNDGVIKTQEQLDAYKLIDGGAQLGDLMMIDQLTIDSDNDGIADQADGEIDDNDRVYSGSGQADFEAGLNLSLDYKGFDFYAQTYFSYGAEIYNGAKLYAYGGGRHKDLYSMWTPQNPDSDIPTDRQNAFHNNVRARSDYFLEDGTYFRIRTLTLGYTIPGITETSGIEKVRLYLTSVNPFTFTNYTGYDPEVGGDGIFTRGVDRGNYPVTRQFMLGVQLSF</sequence>
<dbReference type="EMBL" id="FNBD01000015">
    <property type="protein sequence ID" value="SDF44069.1"/>
    <property type="molecule type" value="Genomic_DNA"/>
</dbReference>
<feature type="signal peptide" evidence="8">
    <location>
        <begin position="1"/>
        <end position="28"/>
    </location>
</feature>
<dbReference type="SUPFAM" id="SSF49464">
    <property type="entry name" value="Carboxypeptidase regulatory domain-like"/>
    <property type="match status" value="1"/>
</dbReference>
<dbReference type="Proteomes" id="UP000182114">
    <property type="component" value="Unassembled WGS sequence"/>
</dbReference>
<dbReference type="Pfam" id="PF13715">
    <property type="entry name" value="CarbopepD_reg_2"/>
    <property type="match status" value="1"/>
</dbReference>
<dbReference type="eggNOG" id="COG1629">
    <property type="taxonomic scope" value="Bacteria"/>
</dbReference>
<keyword evidence="6 7" id="KW-0998">Cell outer membrane</keyword>
<evidence type="ECO:0000313" key="10">
    <source>
        <dbReference type="EMBL" id="SDF44069.1"/>
    </source>
</evidence>
<dbReference type="Gene3D" id="2.170.130.10">
    <property type="entry name" value="TonB-dependent receptor, plug domain"/>
    <property type="match status" value="1"/>
</dbReference>
<keyword evidence="5 7" id="KW-0472">Membrane</keyword>
<dbReference type="PROSITE" id="PS52016">
    <property type="entry name" value="TONB_DEPENDENT_REC_3"/>
    <property type="match status" value="1"/>
</dbReference>
<keyword evidence="11" id="KW-1185">Reference proteome</keyword>
<dbReference type="InterPro" id="IPR008969">
    <property type="entry name" value="CarboxyPept-like_regulatory"/>
</dbReference>
<evidence type="ECO:0000256" key="6">
    <source>
        <dbReference type="ARBA" id="ARBA00023237"/>
    </source>
</evidence>
<dbReference type="NCBIfam" id="TIGR04057">
    <property type="entry name" value="SusC_RagA_signa"/>
    <property type="match status" value="1"/>
</dbReference>
<dbReference type="eggNOG" id="COG4771">
    <property type="taxonomic scope" value="Bacteria"/>
</dbReference>
<evidence type="ECO:0000313" key="11">
    <source>
        <dbReference type="Proteomes" id="UP000182114"/>
    </source>
</evidence>
<dbReference type="AlphaFoldDB" id="A0A1G7L4Z1"/>
<dbReference type="GO" id="GO:0009279">
    <property type="term" value="C:cell outer membrane"/>
    <property type="evidence" value="ECO:0007669"/>
    <property type="project" value="UniProtKB-SubCell"/>
</dbReference>
<dbReference type="InterPro" id="IPR036942">
    <property type="entry name" value="Beta-barrel_TonB_sf"/>
</dbReference>
<comment type="subcellular location">
    <subcellularLocation>
        <location evidence="1 7">Cell outer membrane</location>
        <topology evidence="1 7">Multi-pass membrane protein</topology>
    </subcellularLocation>
</comment>
<dbReference type="Gene3D" id="2.40.170.20">
    <property type="entry name" value="TonB-dependent receptor, beta-barrel domain"/>
    <property type="match status" value="1"/>
</dbReference>
<keyword evidence="8" id="KW-0732">Signal</keyword>
<evidence type="ECO:0000256" key="3">
    <source>
        <dbReference type="ARBA" id="ARBA00022452"/>
    </source>
</evidence>
<evidence type="ECO:0000256" key="5">
    <source>
        <dbReference type="ARBA" id="ARBA00023136"/>
    </source>
</evidence>
<dbReference type="InterPro" id="IPR023996">
    <property type="entry name" value="TonB-dep_OMP_SusC/RagA"/>
</dbReference>
<feature type="domain" description="TonB-dependent receptor plug" evidence="9">
    <location>
        <begin position="119"/>
        <end position="227"/>
    </location>
</feature>
<dbReference type="RefSeq" id="WP_074539353.1">
    <property type="nucleotide sequence ID" value="NZ_FNBD01000015.1"/>
</dbReference>
<evidence type="ECO:0000256" key="4">
    <source>
        <dbReference type="ARBA" id="ARBA00022692"/>
    </source>
</evidence>
<dbReference type="SUPFAM" id="SSF56935">
    <property type="entry name" value="Porins"/>
    <property type="match status" value="1"/>
</dbReference>
<comment type="similarity">
    <text evidence="7">Belongs to the TonB-dependent receptor family.</text>
</comment>
<keyword evidence="2 7" id="KW-0813">Transport</keyword>
<dbReference type="Pfam" id="PF07715">
    <property type="entry name" value="Plug"/>
    <property type="match status" value="1"/>
</dbReference>
<evidence type="ECO:0000256" key="2">
    <source>
        <dbReference type="ARBA" id="ARBA00022448"/>
    </source>
</evidence>
<accession>A0A1G7L4Z1</accession>
<dbReference type="NCBIfam" id="TIGR04056">
    <property type="entry name" value="OMP_RagA_SusC"/>
    <property type="match status" value="1"/>
</dbReference>
<evidence type="ECO:0000256" key="7">
    <source>
        <dbReference type="PROSITE-ProRule" id="PRU01360"/>
    </source>
</evidence>
<dbReference type="InterPro" id="IPR039426">
    <property type="entry name" value="TonB-dep_rcpt-like"/>
</dbReference>
<dbReference type="Gene3D" id="2.60.40.1120">
    <property type="entry name" value="Carboxypeptidase-like, regulatory domain"/>
    <property type="match status" value="1"/>
</dbReference>
<reference evidence="11" key="1">
    <citation type="submission" date="2016-10" db="EMBL/GenBank/DDBJ databases">
        <authorList>
            <person name="Varghese N."/>
            <person name="Submissions S."/>
        </authorList>
    </citation>
    <scope>NUCLEOTIDE SEQUENCE [LARGE SCALE GENOMIC DNA]</scope>
    <source>
        <strain evidence="11">DSM 24729</strain>
    </source>
</reference>
<protein>
    <submittedName>
        <fullName evidence="10">TonB-linked outer membrane protein, SusC/RagA family</fullName>
    </submittedName>
</protein>
<keyword evidence="3 7" id="KW-1134">Transmembrane beta strand</keyword>
<dbReference type="InterPro" id="IPR023997">
    <property type="entry name" value="TonB-dep_OMP_SusC/RagA_CS"/>
</dbReference>
<proteinExistence type="inferred from homology"/>
<name>A0A1G7L4Z1_9FLAO</name>
<dbReference type="InterPro" id="IPR012910">
    <property type="entry name" value="Plug_dom"/>
</dbReference>
<feature type="chain" id="PRO_5010175906" evidence="8">
    <location>
        <begin position="29"/>
        <end position="1041"/>
    </location>
</feature>
<organism evidence="10 11">
    <name type="scientific">Cellulophaga baltica</name>
    <dbReference type="NCBI Taxonomy" id="76594"/>
    <lineage>
        <taxon>Bacteria</taxon>
        <taxon>Pseudomonadati</taxon>
        <taxon>Bacteroidota</taxon>
        <taxon>Flavobacteriia</taxon>
        <taxon>Flavobacteriales</taxon>
        <taxon>Flavobacteriaceae</taxon>
        <taxon>Cellulophaga</taxon>
    </lineage>
</organism>
<dbReference type="InterPro" id="IPR037066">
    <property type="entry name" value="Plug_dom_sf"/>
</dbReference>